<dbReference type="SUPFAM" id="SSF53187">
    <property type="entry name" value="Zn-dependent exopeptidases"/>
    <property type="match status" value="1"/>
</dbReference>
<evidence type="ECO:0000313" key="7">
    <source>
        <dbReference type="RefSeq" id="XP_013413486.1"/>
    </source>
</evidence>
<reference evidence="7" key="1">
    <citation type="submission" date="2025-08" db="UniProtKB">
        <authorList>
            <consortium name="RefSeq"/>
        </authorList>
    </citation>
    <scope>IDENTIFICATION</scope>
    <source>
        <tissue evidence="7">Gonads</tissue>
    </source>
</reference>
<comment type="cofactor">
    <cofactor evidence="1">
        <name>Zn(2+)</name>
        <dbReference type="ChEBI" id="CHEBI:29105"/>
    </cofactor>
</comment>
<accession>A0A1S3JTQ9</accession>
<evidence type="ECO:0000256" key="4">
    <source>
        <dbReference type="SAM" id="MobiDB-lite"/>
    </source>
</evidence>
<keyword evidence="6" id="KW-1185">Reference proteome</keyword>
<dbReference type="InParanoid" id="A0A1S3JTQ9"/>
<comment type="similarity">
    <text evidence="2 3">Belongs to the peptidase M14 family.</text>
</comment>
<dbReference type="InterPro" id="IPR000834">
    <property type="entry name" value="Peptidase_M14"/>
</dbReference>
<evidence type="ECO:0000313" key="6">
    <source>
        <dbReference type="Proteomes" id="UP000085678"/>
    </source>
</evidence>
<protein>
    <submittedName>
        <fullName evidence="7">Cytosolic carboxypeptidase 1-like</fullName>
    </submittedName>
</protein>
<proteinExistence type="inferred from homology"/>
<dbReference type="Proteomes" id="UP000085678">
    <property type="component" value="Unplaced"/>
</dbReference>
<dbReference type="AlphaFoldDB" id="A0A1S3JTQ9"/>
<evidence type="ECO:0000256" key="3">
    <source>
        <dbReference type="PROSITE-ProRule" id="PRU01379"/>
    </source>
</evidence>
<feature type="compositionally biased region" description="Acidic residues" evidence="4">
    <location>
        <begin position="244"/>
        <end position="267"/>
    </location>
</feature>
<dbReference type="PROSITE" id="PS52035">
    <property type="entry name" value="PEPTIDASE_M14"/>
    <property type="match status" value="1"/>
</dbReference>
<dbReference type="GeneID" id="106175876"/>
<dbReference type="GO" id="GO:0006508">
    <property type="term" value="P:proteolysis"/>
    <property type="evidence" value="ECO:0007669"/>
    <property type="project" value="InterPro"/>
</dbReference>
<feature type="domain" description="Peptidase M14" evidence="5">
    <location>
        <begin position="1"/>
        <end position="189"/>
    </location>
</feature>
<evidence type="ECO:0000256" key="2">
    <source>
        <dbReference type="ARBA" id="ARBA00005988"/>
    </source>
</evidence>
<feature type="compositionally biased region" description="Low complexity" evidence="4">
    <location>
        <begin position="228"/>
        <end position="237"/>
    </location>
</feature>
<feature type="active site" description="Proton donor/acceptor" evidence="3">
    <location>
        <position position="153"/>
    </location>
</feature>
<dbReference type="KEGG" id="lak:106175876"/>
<dbReference type="OrthoDB" id="10253041at2759"/>
<dbReference type="PANTHER" id="PTHR12756:SF11">
    <property type="entry name" value="CYTOSOLIC CARBOXYPEPTIDASE 1"/>
    <property type="match status" value="1"/>
</dbReference>
<dbReference type="GO" id="GO:0004181">
    <property type="term" value="F:metallocarboxypeptidase activity"/>
    <property type="evidence" value="ECO:0007669"/>
    <property type="project" value="InterPro"/>
</dbReference>
<dbReference type="RefSeq" id="XP_013413486.1">
    <property type="nucleotide sequence ID" value="XM_013558032.1"/>
</dbReference>
<dbReference type="PANTHER" id="PTHR12756">
    <property type="entry name" value="CYTOSOLIC CARBOXYPEPTIDASE"/>
    <property type="match status" value="1"/>
</dbReference>
<sequence>MFADPFVLVADTPFICYSHRCSLVAEDLNRRWLVPCPKLHPTIYHTRGLLQYLKMVNKVPVVYCDYHGHSRRKNVFLYGCSPSMSWQTEDLDNPAMLAGKVEDTGYKTLPKLLASAPAFSLNNCSFMVEKSKEATARVVVWRQVGIVRSYTMESTYCGCDQGPYRGLHIGTRELEEMGRKFCEALIKVRSRHAVSSDTNSQQDVSGTIATGQRGSELGAIGGDVHLVSSSSSTSSSSYHRVQSDEEEDDEEEEDNPCEEVGEEIGEG</sequence>
<feature type="region of interest" description="Disordered" evidence="4">
    <location>
        <begin position="222"/>
        <end position="267"/>
    </location>
</feature>
<evidence type="ECO:0000259" key="5">
    <source>
        <dbReference type="PROSITE" id="PS52035"/>
    </source>
</evidence>
<evidence type="ECO:0000256" key="1">
    <source>
        <dbReference type="ARBA" id="ARBA00001947"/>
    </source>
</evidence>
<dbReference type="InterPro" id="IPR050821">
    <property type="entry name" value="Cytosolic_carboxypeptidase"/>
</dbReference>
<dbReference type="GO" id="GO:0008270">
    <property type="term" value="F:zinc ion binding"/>
    <property type="evidence" value="ECO:0007669"/>
    <property type="project" value="InterPro"/>
</dbReference>
<dbReference type="Gene3D" id="3.40.630.10">
    <property type="entry name" value="Zn peptidases"/>
    <property type="match status" value="1"/>
</dbReference>
<gene>
    <name evidence="7" type="primary">LOC106175876</name>
</gene>
<organism evidence="6 7">
    <name type="scientific">Lingula anatina</name>
    <name type="common">Brachiopod</name>
    <name type="synonym">Lingula unguis</name>
    <dbReference type="NCBI Taxonomy" id="7574"/>
    <lineage>
        <taxon>Eukaryota</taxon>
        <taxon>Metazoa</taxon>
        <taxon>Spiralia</taxon>
        <taxon>Lophotrochozoa</taxon>
        <taxon>Brachiopoda</taxon>
        <taxon>Linguliformea</taxon>
        <taxon>Lingulata</taxon>
        <taxon>Lingulida</taxon>
        <taxon>Linguloidea</taxon>
        <taxon>Lingulidae</taxon>
        <taxon>Lingula</taxon>
    </lineage>
</organism>
<name>A0A1S3JTQ9_LINAN</name>